<evidence type="ECO:0000256" key="3">
    <source>
        <dbReference type="PROSITE-ProRule" id="PRU01091"/>
    </source>
</evidence>
<sequence>MAAGRILVDRAGRIVRVDIAVLGPVELRSRTGDAVPVAGARLRTLLLLLALDANRVVTAGRLIDGVWGDEPPQAAGNALQALVSRLRRAAPELTVEAAANGYRLVIDPDRIDANRFTRLAEEDPVTALRLWRGDLDFPEVARGDARRLEELRLAALRRKLAAQPDAVPELEGLVAQHPLDEPLAALLMRALRDQGNPGRALEVFETVRKRLADQLGTDPSPELAELHLDLLRAAPRGNLPAEVSSFVGRENDVKAVCALLASHRLVTLLGPGGNGKTRLSVEVGLKVPGEVWRVELAPVTDPAEVPQAVQTALRLRGQVLIGRATPVMSTSEPLARLAEALAGREMLLILDNCEHLIGAAAELADTLLRAAPGLRLLTTSREPLGIPGERLHAVEPLALPPVGADAGTASAFPAVRLLLDRAPAVVLTGDNVEPVIRICRALDGMPLAIELAAARLRTLPVAVLADRLADRFRLLTGGSRTALPRHQTLRAVVDWSWDLLGEAERRLWRRFAMFHGGADVAAAEQVCDADPDVLGALVDKSLLVLGPDGRYRMLETIREYGLERLAEAGESESQRMALAGWLLALATAAEPRLRSADQLVWLRRVSDEHDNFHASTRAAIDAGDKATAAAFVARLGWYWWLRGHRMEGAGLAAEVAAMPGEADREDVALTHTFASINGLEGALSIDAVQEHFRLAEANGAGPDAAHPALRLLQPLAAIFDNFDPDVGFRAVEPLFEDPDPWLRASAKMIVGHLRLNFGYSGESVIADMREALAGFRSVGERWGIGFTLSALGDLVAADGDFAQGVRLQREAMALVREVGIREDLPQLEVKMAHQLYLAGEHDEARRVLKQSWEEAEEIGLPEVMASVQYGYATIARLEGDLEVARDMIGRSAEMMSNPSFAPQFGSMTRSTQGLIEAAAGNLELAGRHHAEAVRIAVDTRDAPVIAMAVIGLADLAVREGAPERAAFLLGAADAVRGGRDRTVPDTERVMFEARAALGDAGYEAAYRRAAGITVAEVKDLSDPAAEGPDGERSEGDQQDRRPDQ</sequence>
<dbReference type="SMART" id="SM00862">
    <property type="entry name" value="Trans_reg_C"/>
    <property type="match status" value="1"/>
</dbReference>
<dbReference type="Pfam" id="PF03704">
    <property type="entry name" value="BTAD"/>
    <property type="match status" value="1"/>
</dbReference>
<dbReference type="GO" id="GO:0006355">
    <property type="term" value="P:regulation of DNA-templated transcription"/>
    <property type="evidence" value="ECO:0007669"/>
    <property type="project" value="InterPro"/>
</dbReference>
<dbReference type="InterPro" id="IPR001867">
    <property type="entry name" value="OmpR/PhoB-type_DNA-bd"/>
</dbReference>
<comment type="caution">
    <text evidence="6">The sequence shown here is derived from an EMBL/GenBank/DDBJ whole genome shotgun (WGS) entry which is preliminary data.</text>
</comment>
<keyword evidence="7" id="KW-1185">Reference proteome</keyword>
<dbReference type="AlphaFoldDB" id="A0A920BQI6"/>
<feature type="region of interest" description="Disordered" evidence="4">
    <location>
        <begin position="1017"/>
        <end position="1044"/>
    </location>
</feature>
<dbReference type="EMBL" id="BOQN01000145">
    <property type="protein sequence ID" value="GIM97439.1"/>
    <property type="molecule type" value="Genomic_DNA"/>
</dbReference>
<dbReference type="SMART" id="SM01043">
    <property type="entry name" value="BTAD"/>
    <property type="match status" value="1"/>
</dbReference>
<dbReference type="InterPro" id="IPR027417">
    <property type="entry name" value="P-loop_NTPase"/>
</dbReference>
<name>A0A920BQI6_9ACTN</name>
<evidence type="ECO:0000259" key="5">
    <source>
        <dbReference type="PROSITE" id="PS51755"/>
    </source>
</evidence>
<evidence type="ECO:0000256" key="1">
    <source>
        <dbReference type="ARBA" id="ARBA00005820"/>
    </source>
</evidence>
<protein>
    <submittedName>
        <fullName evidence="6">SARP family transcriptional regulator</fullName>
    </submittedName>
</protein>
<proteinExistence type="inferred from homology"/>
<feature type="compositionally biased region" description="Basic and acidic residues" evidence="4">
    <location>
        <begin position="1029"/>
        <end position="1044"/>
    </location>
</feature>
<evidence type="ECO:0000313" key="7">
    <source>
        <dbReference type="Proteomes" id="UP000677082"/>
    </source>
</evidence>
<dbReference type="InterPro" id="IPR016032">
    <property type="entry name" value="Sig_transdc_resp-reg_C-effctor"/>
</dbReference>
<dbReference type="InterPro" id="IPR036388">
    <property type="entry name" value="WH-like_DNA-bd_sf"/>
</dbReference>
<feature type="DNA-binding region" description="OmpR/PhoB-type" evidence="3">
    <location>
        <begin position="12"/>
        <end position="106"/>
    </location>
</feature>
<dbReference type="PANTHER" id="PTHR47691:SF3">
    <property type="entry name" value="HTH-TYPE TRANSCRIPTIONAL REGULATOR RV0890C-RELATED"/>
    <property type="match status" value="1"/>
</dbReference>
<dbReference type="PROSITE" id="PS51755">
    <property type="entry name" value="OMPR_PHOB"/>
    <property type="match status" value="1"/>
</dbReference>
<dbReference type="CDD" id="cd15831">
    <property type="entry name" value="BTAD"/>
    <property type="match status" value="1"/>
</dbReference>
<reference evidence="6 7" key="1">
    <citation type="submission" date="2021-03" db="EMBL/GenBank/DDBJ databases">
        <title>Whole genome shotgun sequence of Actinoplanes toevensis NBRC 105298.</title>
        <authorList>
            <person name="Komaki H."/>
            <person name="Tamura T."/>
        </authorList>
    </citation>
    <scope>NUCLEOTIDE SEQUENCE [LARGE SCALE GENOMIC DNA]</scope>
    <source>
        <strain evidence="6 7">NBRC 105298</strain>
    </source>
</reference>
<dbReference type="GO" id="GO:0000160">
    <property type="term" value="P:phosphorelay signal transduction system"/>
    <property type="evidence" value="ECO:0007669"/>
    <property type="project" value="InterPro"/>
</dbReference>
<dbReference type="Proteomes" id="UP000677082">
    <property type="component" value="Unassembled WGS sequence"/>
</dbReference>
<comment type="similarity">
    <text evidence="1">Belongs to the AfsR/DnrI/RedD regulatory family.</text>
</comment>
<dbReference type="InterPro" id="IPR005158">
    <property type="entry name" value="BTAD"/>
</dbReference>
<gene>
    <name evidence="6" type="ORF">Ato02nite_092320</name>
</gene>
<dbReference type="SUPFAM" id="SSF48452">
    <property type="entry name" value="TPR-like"/>
    <property type="match status" value="2"/>
</dbReference>
<feature type="domain" description="OmpR/PhoB-type" evidence="5">
    <location>
        <begin position="12"/>
        <end position="106"/>
    </location>
</feature>
<organism evidence="6 7">
    <name type="scientific">Paractinoplanes toevensis</name>
    <dbReference type="NCBI Taxonomy" id="571911"/>
    <lineage>
        <taxon>Bacteria</taxon>
        <taxon>Bacillati</taxon>
        <taxon>Actinomycetota</taxon>
        <taxon>Actinomycetes</taxon>
        <taxon>Micromonosporales</taxon>
        <taxon>Micromonosporaceae</taxon>
        <taxon>Paractinoplanes</taxon>
    </lineage>
</organism>
<dbReference type="PRINTS" id="PR00364">
    <property type="entry name" value="DISEASERSIST"/>
</dbReference>
<evidence type="ECO:0000256" key="2">
    <source>
        <dbReference type="ARBA" id="ARBA00023125"/>
    </source>
</evidence>
<dbReference type="SUPFAM" id="SSF46894">
    <property type="entry name" value="C-terminal effector domain of the bipartite response regulators"/>
    <property type="match status" value="1"/>
</dbReference>
<keyword evidence="2 3" id="KW-0238">DNA-binding</keyword>
<dbReference type="PANTHER" id="PTHR47691">
    <property type="entry name" value="REGULATOR-RELATED"/>
    <property type="match status" value="1"/>
</dbReference>
<evidence type="ECO:0000313" key="6">
    <source>
        <dbReference type="EMBL" id="GIM97439.1"/>
    </source>
</evidence>
<evidence type="ECO:0000256" key="4">
    <source>
        <dbReference type="SAM" id="MobiDB-lite"/>
    </source>
</evidence>
<dbReference type="InterPro" id="IPR011990">
    <property type="entry name" value="TPR-like_helical_dom_sf"/>
</dbReference>
<dbReference type="Gene3D" id="1.10.10.10">
    <property type="entry name" value="Winged helix-like DNA-binding domain superfamily/Winged helix DNA-binding domain"/>
    <property type="match status" value="1"/>
</dbReference>
<dbReference type="GO" id="GO:0003677">
    <property type="term" value="F:DNA binding"/>
    <property type="evidence" value="ECO:0007669"/>
    <property type="project" value="UniProtKB-UniRule"/>
</dbReference>
<accession>A0A920BQI6</accession>
<dbReference type="SUPFAM" id="SSF52540">
    <property type="entry name" value="P-loop containing nucleoside triphosphate hydrolases"/>
    <property type="match status" value="1"/>
</dbReference>
<dbReference type="Gene3D" id="1.25.40.10">
    <property type="entry name" value="Tetratricopeptide repeat domain"/>
    <property type="match status" value="2"/>
</dbReference>
<dbReference type="Pfam" id="PF00486">
    <property type="entry name" value="Trans_reg_C"/>
    <property type="match status" value="1"/>
</dbReference>